<gene>
    <name evidence="6" type="ORF">MNOR_LOCUS17816</name>
</gene>
<dbReference type="GO" id="GO:0003841">
    <property type="term" value="F:1-acylglycerol-3-phosphate O-acyltransferase activity"/>
    <property type="evidence" value="ECO:0007669"/>
    <property type="project" value="TreeGrafter"/>
</dbReference>
<dbReference type="GO" id="GO:0012505">
    <property type="term" value="C:endomembrane system"/>
    <property type="evidence" value="ECO:0007669"/>
    <property type="project" value="TreeGrafter"/>
</dbReference>
<evidence type="ECO:0000256" key="2">
    <source>
        <dbReference type="ARBA" id="ARBA00022679"/>
    </source>
</evidence>
<dbReference type="PANTHER" id="PTHR10983:SF24">
    <property type="entry name" value="1-ACYLGLYCEROL-3-PHOSPHATE O-ACYLTRANSFERASE 3, ISOFORM E-RELATED"/>
    <property type="match status" value="1"/>
</dbReference>
<dbReference type="CDD" id="cd07990">
    <property type="entry name" value="LPLAT_LCLAT1-like"/>
    <property type="match status" value="1"/>
</dbReference>
<protein>
    <recommendedName>
        <fullName evidence="5">Phospholipid/glycerol acyltransferase domain-containing protein</fullName>
    </recommendedName>
</protein>
<keyword evidence="7" id="KW-1185">Reference proteome</keyword>
<accession>A0AAV2QZI2</accession>
<feature type="transmembrane region" description="Helical" evidence="4">
    <location>
        <begin position="346"/>
        <end position="366"/>
    </location>
</feature>
<dbReference type="SUPFAM" id="SSF69593">
    <property type="entry name" value="Glycerol-3-phosphate (1)-acyltransferase"/>
    <property type="match status" value="1"/>
</dbReference>
<organism evidence="6 7">
    <name type="scientific">Meganyctiphanes norvegica</name>
    <name type="common">Northern krill</name>
    <name type="synonym">Thysanopoda norvegica</name>
    <dbReference type="NCBI Taxonomy" id="48144"/>
    <lineage>
        <taxon>Eukaryota</taxon>
        <taxon>Metazoa</taxon>
        <taxon>Ecdysozoa</taxon>
        <taxon>Arthropoda</taxon>
        <taxon>Crustacea</taxon>
        <taxon>Multicrustacea</taxon>
        <taxon>Malacostraca</taxon>
        <taxon>Eumalacostraca</taxon>
        <taxon>Eucarida</taxon>
        <taxon>Euphausiacea</taxon>
        <taxon>Euphausiidae</taxon>
        <taxon>Meganyctiphanes</taxon>
    </lineage>
</organism>
<dbReference type="EMBL" id="CAXKWB010012435">
    <property type="protein sequence ID" value="CAL4104612.1"/>
    <property type="molecule type" value="Genomic_DNA"/>
</dbReference>
<proteinExistence type="inferred from homology"/>
<keyword evidence="4" id="KW-0472">Membrane</keyword>
<comment type="caution">
    <text evidence="6">The sequence shown here is derived from an EMBL/GenBank/DDBJ whole genome shotgun (WGS) entry which is preliminary data.</text>
</comment>
<dbReference type="InterPro" id="IPR002123">
    <property type="entry name" value="Plipid/glycerol_acylTrfase"/>
</dbReference>
<keyword evidence="2" id="KW-0808">Transferase</keyword>
<keyword evidence="4" id="KW-1133">Transmembrane helix</keyword>
<evidence type="ECO:0000256" key="4">
    <source>
        <dbReference type="SAM" id="Phobius"/>
    </source>
</evidence>
<dbReference type="SMART" id="SM00563">
    <property type="entry name" value="PlsC"/>
    <property type="match status" value="1"/>
</dbReference>
<comment type="similarity">
    <text evidence="1">Belongs to the 1-acyl-sn-glycerol-3-phosphate acyltransferase family.</text>
</comment>
<dbReference type="PANTHER" id="PTHR10983">
    <property type="entry name" value="1-ACYLGLYCEROL-3-PHOSPHATE ACYLTRANSFERASE-RELATED"/>
    <property type="match status" value="1"/>
</dbReference>
<feature type="transmembrane region" description="Helical" evidence="4">
    <location>
        <begin position="14"/>
        <end position="41"/>
    </location>
</feature>
<dbReference type="Pfam" id="PF16076">
    <property type="entry name" value="Acyltransf_C"/>
    <property type="match status" value="1"/>
</dbReference>
<evidence type="ECO:0000259" key="5">
    <source>
        <dbReference type="SMART" id="SM00563"/>
    </source>
</evidence>
<feature type="domain" description="Phospholipid/glycerol acyltransferase" evidence="5">
    <location>
        <begin position="94"/>
        <end position="216"/>
    </location>
</feature>
<sequence length="389" mass="45133">MWELEDFTQIRRWYALHLLLCVTFFISGIIINAVQFFLYLTLRPFNKSLYRTINYYLMYSLMSQVLFLAEWWSGSDVRVYTPESDFKKWGTEHAIIVMNHTYEVDWLMGWIVADRSQVLGAAKVFVKKMMQYIPTVGWAWKASDTIFLERNWEKDKSIMESQIKEFFDYPYSVWMLLFAEGTRFTPAKHVASMEFARKRGLPELKRHLIPRTRGFIQCIQSVKGEFPAIYDVTVGFNTKEGAEPSLLNMLRGQKVMGELYVRRIAISDIPNDDEGLSNYLHDMYRIKDKLLDSYMNTGSFTAENDLPAYEGLKMPCRPFSLLNMVGWASLVSSWIVRFYYNLVASGSILGTLFAVGIVILAYIGLYKMIGLTKIDKGSEYGTIESKKTN</sequence>
<evidence type="ECO:0000313" key="6">
    <source>
        <dbReference type="EMBL" id="CAL4104612.1"/>
    </source>
</evidence>
<evidence type="ECO:0000256" key="1">
    <source>
        <dbReference type="ARBA" id="ARBA00008655"/>
    </source>
</evidence>
<evidence type="ECO:0000256" key="3">
    <source>
        <dbReference type="ARBA" id="ARBA00023315"/>
    </source>
</evidence>
<feature type="transmembrane region" description="Helical" evidence="4">
    <location>
        <begin position="53"/>
        <end position="72"/>
    </location>
</feature>
<evidence type="ECO:0000313" key="7">
    <source>
        <dbReference type="Proteomes" id="UP001497623"/>
    </source>
</evidence>
<feature type="transmembrane region" description="Helical" evidence="4">
    <location>
        <begin position="321"/>
        <end position="340"/>
    </location>
</feature>
<keyword evidence="3" id="KW-0012">Acyltransferase</keyword>
<dbReference type="InterPro" id="IPR032098">
    <property type="entry name" value="Acyltransf_C"/>
</dbReference>
<name>A0AAV2QZI2_MEGNR</name>
<dbReference type="Proteomes" id="UP001497623">
    <property type="component" value="Unassembled WGS sequence"/>
</dbReference>
<dbReference type="AlphaFoldDB" id="A0AAV2QZI2"/>
<reference evidence="6 7" key="1">
    <citation type="submission" date="2024-05" db="EMBL/GenBank/DDBJ databases">
        <authorList>
            <person name="Wallberg A."/>
        </authorList>
    </citation>
    <scope>NUCLEOTIDE SEQUENCE [LARGE SCALE GENOMIC DNA]</scope>
</reference>
<dbReference type="Pfam" id="PF01553">
    <property type="entry name" value="Acyltransferase"/>
    <property type="match status" value="1"/>
</dbReference>
<keyword evidence="4" id="KW-0812">Transmembrane</keyword>